<dbReference type="InterPro" id="IPR001647">
    <property type="entry name" value="HTH_TetR"/>
</dbReference>
<sequence>MPRRPPGSYRVGIARREAILEVATGYFARGGYHHTSMVRIAADVGITEGGLLHHFPSKKHLLLAVVERRIRSAAQWLDDLPPEATGRDVLRRLAGVTERQLAEPGLIELFVIVSAEAADTSSPAHSLFAERYDNAVHGLAALLRRAVATGEFLPDTDCVAVARECIANSDGLQLQWVLSGGALDLVAAARAYLDRLARTITTDGAGL</sequence>
<gene>
    <name evidence="7" type="ORF">Aiant_65870</name>
</gene>
<evidence type="ECO:0000256" key="5">
    <source>
        <dbReference type="PROSITE-ProRule" id="PRU00335"/>
    </source>
</evidence>
<dbReference type="InterPro" id="IPR050109">
    <property type="entry name" value="HTH-type_TetR-like_transc_reg"/>
</dbReference>
<dbReference type="PROSITE" id="PS50977">
    <property type="entry name" value="HTH_TETR_2"/>
    <property type="match status" value="1"/>
</dbReference>
<evidence type="ECO:0000256" key="4">
    <source>
        <dbReference type="ARBA" id="ARBA00023163"/>
    </source>
</evidence>
<keyword evidence="2" id="KW-0805">Transcription regulation</keyword>
<dbReference type="InterPro" id="IPR039538">
    <property type="entry name" value="BetI_C"/>
</dbReference>
<dbReference type="EMBL" id="AP023356">
    <property type="protein sequence ID" value="BCJ45930.1"/>
    <property type="molecule type" value="Genomic_DNA"/>
</dbReference>
<dbReference type="InterPro" id="IPR009057">
    <property type="entry name" value="Homeodomain-like_sf"/>
</dbReference>
<keyword evidence="3 5" id="KW-0238">DNA-binding</keyword>
<keyword evidence="8" id="KW-1185">Reference proteome</keyword>
<evidence type="ECO:0000259" key="6">
    <source>
        <dbReference type="PROSITE" id="PS50977"/>
    </source>
</evidence>
<feature type="domain" description="HTH tetR-type" evidence="6">
    <location>
        <begin position="13"/>
        <end position="73"/>
    </location>
</feature>
<dbReference type="Gene3D" id="1.10.357.10">
    <property type="entry name" value="Tetracycline Repressor, domain 2"/>
    <property type="match status" value="1"/>
</dbReference>
<dbReference type="Proteomes" id="UP000676967">
    <property type="component" value="Chromosome"/>
</dbReference>
<dbReference type="Pfam" id="PF00440">
    <property type="entry name" value="TetR_N"/>
    <property type="match status" value="1"/>
</dbReference>
<dbReference type="SUPFAM" id="SSF46689">
    <property type="entry name" value="Homeodomain-like"/>
    <property type="match status" value="1"/>
</dbReference>
<dbReference type="PANTHER" id="PTHR30055">
    <property type="entry name" value="HTH-TYPE TRANSCRIPTIONAL REGULATOR RUTR"/>
    <property type="match status" value="1"/>
</dbReference>
<dbReference type="InterPro" id="IPR036271">
    <property type="entry name" value="Tet_transcr_reg_TetR-rel_C_sf"/>
</dbReference>
<protein>
    <submittedName>
        <fullName evidence="7">TetR family transcriptional regulator</fullName>
    </submittedName>
</protein>
<feature type="DNA-binding region" description="H-T-H motif" evidence="5">
    <location>
        <begin position="36"/>
        <end position="55"/>
    </location>
</feature>
<dbReference type="SUPFAM" id="SSF48498">
    <property type="entry name" value="Tetracyclin repressor-like, C-terminal domain"/>
    <property type="match status" value="1"/>
</dbReference>
<keyword evidence="1" id="KW-0678">Repressor</keyword>
<proteinExistence type="predicted"/>
<reference evidence="7 8" key="1">
    <citation type="submission" date="2020-08" db="EMBL/GenBank/DDBJ databases">
        <title>Whole genome shotgun sequence of Actinoplanes ianthinogenes NBRC 13996.</title>
        <authorList>
            <person name="Komaki H."/>
            <person name="Tamura T."/>
        </authorList>
    </citation>
    <scope>NUCLEOTIDE SEQUENCE [LARGE SCALE GENOMIC DNA]</scope>
    <source>
        <strain evidence="7 8">NBRC 13996</strain>
    </source>
</reference>
<evidence type="ECO:0000256" key="3">
    <source>
        <dbReference type="ARBA" id="ARBA00023125"/>
    </source>
</evidence>
<evidence type="ECO:0000313" key="7">
    <source>
        <dbReference type="EMBL" id="BCJ45930.1"/>
    </source>
</evidence>
<dbReference type="PRINTS" id="PR00455">
    <property type="entry name" value="HTHTETR"/>
</dbReference>
<accession>A0ABN6CLN8</accession>
<name>A0ABN6CLN8_9ACTN</name>
<keyword evidence="4" id="KW-0804">Transcription</keyword>
<organism evidence="7 8">
    <name type="scientific">Actinoplanes ianthinogenes</name>
    <dbReference type="NCBI Taxonomy" id="122358"/>
    <lineage>
        <taxon>Bacteria</taxon>
        <taxon>Bacillati</taxon>
        <taxon>Actinomycetota</taxon>
        <taxon>Actinomycetes</taxon>
        <taxon>Micromonosporales</taxon>
        <taxon>Micromonosporaceae</taxon>
        <taxon>Actinoplanes</taxon>
    </lineage>
</organism>
<dbReference type="Pfam" id="PF13977">
    <property type="entry name" value="TetR_C_6"/>
    <property type="match status" value="1"/>
</dbReference>
<dbReference type="RefSeq" id="WP_189333521.1">
    <property type="nucleotide sequence ID" value="NZ_AP023356.1"/>
</dbReference>
<evidence type="ECO:0000256" key="1">
    <source>
        <dbReference type="ARBA" id="ARBA00022491"/>
    </source>
</evidence>
<evidence type="ECO:0000256" key="2">
    <source>
        <dbReference type="ARBA" id="ARBA00023015"/>
    </source>
</evidence>
<dbReference type="PANTHER" id="PTHR30055:SF234">
    <property type="entry name" value="HTH-TYPE TRANSCRIPTIONAL REGULATOR BETI"/>
    <property type="match status" value="1"/>
</dbReference>
<evidence type="ECO:0000313" key="8">
    <source>
        <dbReference type="Proteomes" id="UP000676967"/>
    </source>
</evidence>